<dbReference type="Proteomes" id="UP001165962">
    <property type="component" value="Unassembled WGS sequence"/>
</dbReference>
<dbReference type="EMBL" id="JAAOIW010000009">
    <property type="protein sequence ID" value="NHN32676.1"/>
    <property type="molecule type" value="Genomic_DNA"/>
</dbReference>
<sequence>MGQLTMIICRCEEVSVDQLEQAYHSGCITTRQLKMKTRVAMGACQGRICRHLVDSWMQLHNPTAGRDETLLSYRMPIRQVTFGQLAKDDD</sequence>
<reference evidence="2" key="1">
    <citation type="submission" date="2020-03" db="EMBL/GenBank/DDBJ databases">
        <title>Draft sequencing of Paenibacilllus sp. S3N08.</title>
        <authorList>
            <person name="Kim D.-U."/>
        </authorList>
    </citation>
    <scope>NUCLEOTIDE SEQUENCE</scope>
    <source>
        <strain evidence="2">S3N08</strain>
    </source>
</reference>
<dbReference type="InterPro" id="IPR007419">
    <property type="entry name" value="BFD-like_2Fe2S-bd_dom"/>
</dbReference>
<dbReference type="RefSeq" id="WP_166152966.1">
    <property type="nucleotide sequence ID" value="NZ_JAAOIW010000009.1"/>
</dbReference>
<evidence type="ECO:0000259" key="1">
    <source>
        <dbReference type="Pfam" id="PF04324"/>
    </source>
</evidence>
<keyword evidence="3" id="KW-1185">Reference proteome</keyword>
<evidence type="ECO:0000313" key="3">
    <source>
        <dbReference type="Proteomes" id="UP001165962"/>
    </source>
</evidence>
<comment type="caution">
    <text evidence="2">The sequence shown here is derived from an EMBL/GenBank/DDBJ whole genome shotgun (WGS) entry which is preliminary data.</text>
</comment>
<organism evidence="2 3">
    <name type="scientific">Paenibacillus agricola</name>
    <dbReference type="NCBI Taxonomy" id="2716264"/>
    <lineage>
        <taxon>Bacteria</taxon>
        <taxon>Bacillati</taxon>
        <taxon>Bacillota</taxon>
        <taxon>Bacilli</taxon>
        <taxon>Bacillales</taxon>
        <taxon>Paenibacillaceae</taxon>
        <taxon>Paenibacillus</taxon>
    </lineage>
</organism>
<name>A0ABX0JA90_9BACL</name>
<gene>
    <name evidence="2" type="ORF">G9U52_22895</name>
</gene>
<proteinExistence type="predicted"/>
<protein>
    <submittedName>
        <fullName evidence="2">(2Fe-2S)-binding protein</fullName>
    </submittedName>
</protein>
<dbReference type="InterPro" id="IPR041854">
    <property type="entry name" value="BFD-like_2Fe2S-bd_dom_sf"/>
</dbReference>
<dbReference type="Pfam" id="PF04324">
    <property type="entry name" value="Fer2_BFD"/>
    <property type="match status" value="1"/>
</dbReference>
<evidence type="ECO:0000313" key="2">
    <source>
        <dbReference type="EMBL" id="NHN32676.1"/>
    </source>
</evidence>
<feature type="domain" description="BFD-like [2Fe-2S]-binding" evidence="1">
    <location>
        <begin position="7"/>
        <end position="54"/>
    </location>
</feature>
<dbReference type="Gene3D" id="1.10.10.1100">
    <property type="entry name" value="BFD-like [2Fe-2S]-binding domain"/>
    <property type="match status" value="1"/>
</dbReference>
<accession>A0ABX0JA90</accession>